<dbReference type="OrthoDB" id="7159357at2"/>
<keyword evidence="2" id="KW-0812">Transmembrane</keyword>
<name>A0A2R8AP13_9RHOB</name>
<evidence type="ECO:0000256" key="2">
    <source>
        <dbReference type="SAM" id="Phobius"/>
    </source>
</evidence>
<feature type="compositionally biased region" description="Basic and acidic residues" evidence="1">
    <location>
        <begin position="97"/>
        <end position="127"/>
    </location>
</feature>
<dbReference type="Pfam" id="PF13717">
    <property type="entry name" value="Zn_ribbon_4"/>
    <property type="match status" value="1"/>
</dbReference>
<gene>
    <name evidence="4" type="ORF">PRI8871_00394</name>
</gene>
<dbReference type="NCBIfam" id="TIGR02098">
    <property type="entry name" value="MJ0042_CXXC"/>
    <property type="match status" value="1"/>
</dbReference>
<evidence type="ECO:0000313" key="4">
    <source>
        <dbReference type="EMBL" id="SPF77808.1"/>
    </source>
</evidence>
<feature type="transmembrane region" description="Helical" evidence="2">
    <location>
        <begin position="216"/>
        <end position="235"/>
    </location>
</feature>
<feature type="compositionally biased region" description="Basic and acidic residues" evidence="1">
    <location>
        <begin position="188"/>
        <end position="198"/>
    </location>
</feature>
<dbReference type="EMBL" id="OMOJ01000001">
    <property type="protein sequence ID" value="SPF77808.1"/>
    <property type="molecule type" value="Genomic_DNA"/>
</dbReference>
<proteinExistence type="predicted"/>
<dbReference type="Proteomes" id="UP000244904">
    <property type="component" value="Unassembled WGS sequence"/>
</dbReference>
<accession>A0A2R8AP13</accession>
<feature type="region of interest" description="Disordered" evidence="1">
    <location>
        <begin position="56"/>
        <end position="207"/>
    </location>
</feature>
<feature type="compositionally biased region" description="Pro residues" evidence="1">
    <location>
        <begin position="61"/>
        <end position="93"/>
    </location>
</feature>
<evidence type="ECO:0000313" key="5">
    <source>
        <dbReference type="Proteomes" id="UP000244904"/>
    </source>
</evidence>
<sequence length="280" mass="30434">MRLICPNCDAQYEVPLDVIPTAGRDVQCSNCGHTWYQYHPDHMPEAIPADLELEASEVAPDPAPVTEPEPEPVAPTPPPAPQPRKPVPAPPVAPARRALDPEVADVLREEAEREARVRAAERDRLESQPDLGLDEPKSKPRRPAPPPPVEDEPEDLDPPAVPEPPKGASRRDLLPDIEEINSTLRTATEQREIERDQEAQAELAEPQSGFGKGLRAAVLLFLIGFAVYVFAPHIVDAVPQAEPFLTSYTSAIDGARIWLETQFQGALGALDGMSSESSGS</sequence>
<dbReference type="AlphaFoldDB" id="A0A2R8AP13"/>
<dbReference type="InterPro" id="IPR011723">
    <property type="entry name" value="Znf/thioredoxin_put"/>
</dbReference>
<protein>
    <recommendedName>
        <fullName evidence="3">Zinc finger/thioredoxin putative domain-containing protein</fullName>
    </recommendedName>
</protein>
<keyword evidence="2" id="KW-0472">Membrane</keyword>
<evidence type="ECO:0000256" key="1">
    <source>
        <dbReference type="SAM" id="MobiDB-lite"/>
    </source>
</evidence>
<reference evidence="5" key="1">
    <citation type="submission" date="2018-03" db="EMBL/GenBank/DDBJ databases">
        <authorList>
            <person name="Rodrigo-Torres L."/>
            <person name="Arahal R. D."/>
            <person name="Lucena T."/>
        </authorList>
    </citation>
    <scope>NUCLEOTIDE SEQUENCE [LARGE SCALE GENOMIC DNA]</scope>
    <source>
        <strain evidence="5">CECT 8871</strain>
    </source>
</reference>
<keyword evidence="2" id="KW-1133">Transmembrane helix</keyword>
<feature type="domain" description="Zinc finger/thioredoxin putative" evidence="3">
    <location>
        <begin position="1"/>
        <end position="35"/>
    </location>
</feature>
<keyword evidence="5" id="KW-1185">Reference proteome</keyword>
<organism evidence="4 5">
    <name type="scientific">Pseudoprimorskyibacter insulae</name>
    <dbReference type="NCBI Taxonomy" id="1695997"/>
    <lineage>
        <taxon>Bacteria</taxon>
        <taxon>Pseudomonadati</taxon>
        <taxon>Pseudomonadota</taxon>
        <taxon>Alphaproteobacteria</taxon>
        <taxon>Rhodobacterales</taxon>
        <taxon>Paracoccaceae</taxon>
        <taxon>Pseudoprimorskyibacter</taxon>
    </lineage>
</organism>
<evidence type="ECO:0000259" key="3">
    <source>
        <dbReference type="Pfam" id="PF13717"/>
    </source>
</evidence>
<dbReference type="RefSeq" id="WP_108884497.1">
    <property type="nucleotide sequence ID" value="NZ_OMOJ01000001.1"/>
</dbReference>